<accession>A0A7D9LAS1</accession>
<reference evidence="2" key="1">
    <citation type="submission" date="2020-04" db="EMBL/GenBank/DDBJ databases">
        <authorList>
            <person name="Alioto T."/>
            <person name="Alioto T."/>
            <person name="Gomez Garrido J."/>
        </authorList>
    </citation>
    <scope>NUCLEOTIDE SEQUENCE</scope>
    <source>
        <strain evidence="2">A484AB</strain>
    </source>
</reference>
<sequence length="298" mass="32060">MGYDLNGLNFRGVNITPTPAYEQLTNVFVDRAPLHMPNNYISSSLSAYGRVVSVRDLCVKGYKDIRTGTRMVTMSFLRSIPVVVKIANFPCSVRYNGQPPYCLSCNAFGHFARRCQQGKTKKPPSNTGVPVQRSQPMEASSPRPSSPEASSVHVDAIPPCTSIEQPVDSAIVAVPPTGMETDSGAGAAVAPSSEDDNSSPQAKKLVVTISEFRESLAISHDFSCQREVSLVQRRSMNRDKPKRLQKPRSTAGAKKSLCLSVPASEPPPAPSSSPHHASAEHAVSDSVVPDTPPSSRYP</sequence>
<feature type="compositionally biased region" description="Low complexity" evidence="1">
    <location>
        <begin position="138"/>
        <end position="151"/>
    </location>
</feature>
<feature type="region of interest" description="Disordered" evidence="1">
    <location>
        <begin position="233"/>
        <end position="298"/>
    </location>
</feature>
<dbReference type="OrthoDB" id="10233731at2759"/>
<name>A0A7D9LAS1_PARCT</name>
<evidence type="ECO:0000313" key="2">
    <source>
        <dbReference type="EMBL" id="CAB4027224.1"/>
    </source>
</evidence>
<comment type="caution">
    <text evidence="2">The sequence shown here is derived from an EMBL/GenBank/DDBJ whole genome shotgun (WGS) entry which is preliminary data.</text>
</comment>
<dbReference type="AlphaFoldDB" id="A0A7D9LAS1"/>
<proteinExistence type="predicted"/>
<feature type="region of interest" description="Disordered" evidence="1">
    <location>
        <begin position="174"/>
        <end position="202"/>
    </location>
</feature>
<feature type="compositionally biased region" description="Polar residues" evidence="1">
    <location>
        <begin position="123"/>
        <end position="137"/>
    </location>
</feature>
<dbReference type="EMBL" id="CACRXK020014676">
    <property type="protein sequence ID" value="CAB4027224.1"/>
    <property type="molecule type" value="Genomic_DNA"/>
</dbReference>
<dbReference type="Proteomes" id="UP001152795">
    <property type="component" value="Unassembled WGS sequence"/>
</dbReference>
<feature type="region of interest" description="Disordered" evidence="1">
    <location>
        <begin position="117"/>
        <end position="153"/>
    </location>
</feature>
<evidence type="ECO:0000313" key="3">
    <source>
        <dbReference type="Proteomes" id="UP001152795"/>
    </source>
</evidence>
<keyword evidence="3" id="KW-1185">Reference proteome</keyword>
<protein>
    <submittedName>
        <fullName evidence="2">Uncharacterized protein</fullName>
    </submittedName>
</protein>
<organism evidence="2 3">
    <name type="scientific">Paramuricea clavata</name>
    <name type="common">Red gorgonian</name>
    <name type="synonym">Violescent sea-whip</name>
    <dbReference type="NCBI Taxonomy" id="317549"/>
    <lineage>
        <taxon>Eukaryota</taxon>
        <taxon>Metazoa</taxon>
        <taxon>Cnidaria</taxon>
        <taxon>Anthozoa</taxon>
        <taxon>Octocorallia</taxon>
        <taxon>Malacalcyonacea</taxon>
        <taxon>Plexauridae</taxon>
        <taxon>Paramuricea</taxon>
    </lineage>
</organism>
<gene>
    <name evidence="2" type="ORF">PACLA_8A061520</name>
</gene>
<evidence type="ECO:0000256" key="1">
    <source>
        <dbReference type="SAM" id="MobiDB-lite"/>
    </source>
</evidence>
<feature type="non-terminal residue" evidence="2">
    <location>
        <position position="298"/>
    </location>
</feature>